<evidence type="ECO:0000256" key="2">
    <source>
        <dbReference type="ARBA" id="ARBA00023239"/>
    </source>
</evidence>
<accession>A0A382K754</accession>
<feature type="non-terminal residue" evidence="3">
    <location>
        <position position="1"/>
    </location>
</feature>
<feature type="non-terminal residue" evidence="3">
    <location>
        <position position="78"/>
    </location>
</feature>
<keyword evidence="2" id="KW-0456">Lyase</keyword>
<dbReference type="AlphaFoldDB" id="A0A382K754"/>
<sequence>VFPGFGKPPVLYFLWILPKNLFSRICGYFAERKLPAFILQPLIRLFCRVYPIDLSEAEKSLKDFHSFNDFFTRKLKEG</sequence>
<name>A0A382K754_9ZZZZ</name>
<proteinExistence type="predicted"/>
<evidence type="ECO:0000313" key="3">
    <source>
        <dbReference type="EMBL" id="SVC20019.1"/>
    </source>
</evidence>
<organism evidence="3">
    <name type="scientific">marine metagenome</name>
    <dbReference type="NCBI Taxonomy" id="408172"/>
    <lineage>
        <taxon>unclassified sequences</taxon>
        <taxon>metagenomes</taxon>
        <taxon>ecological metagenomes</taxon>
    </lineage>
</organism>
<gene>
    <name evidence="3" type="ORF">METZ01_LOCUS272873</name>
</gene>
<dbReference type="EMBL" id="UINC01078692">
    <property type="protein sequence ID" value="SVC20019.1"/>
    <property type="molecule type" value="Genomic_DNA"/>
</dbReference>
<evidence type="ECO:0008006" key="4">
    <source>
        <dbReference type="Google" id="ProtNLM"/>
    </source>
</evidence>
<reference evidence="3" key="1">
    <citation type="submission" date="2018-05" db="EMBL/GenBank/DDBJ databases">
        <authorList>
            <person name="Lanie J.A."/>
            <person name="Ng W.-L."/>
            <person name="Kazmierczak K.M."/>
            <person name="Andrzejewski T.M."/>
            <person name="Davidsen T.M."/>
            <person name="Wayne K.J."/>
            <person name="Tettelin H."/>
            <person name="Glass J.I."/>
            <person name="Rusch D."/>
            <person name="Podicherti R."/>
            <person name="Tsui H.-C.T."/>
            <person name="Winkler M.E."/>
        </authorList>
    </citation>
    <scope>NUCLEOTIDE SEQUENCE</scope>
</reference>
<dbReference type="PANTHER" id="PTHR10067:SF6">
    <property type="entry name" value="PHOSPHATIDYLSERINE DECARBOXYLASE PROENZYME, MITOCHONDRIAL"/>
    <property type="match status" value="1"/>
</dbReference>
<dbReference type="InterPro" id="IPR003817">
    <property type="entry name" value="PS_Dcarbxylase"/>
</dbReference>
<dbReference type="PANTHER" id="PTHR10067">
    <property type="entry name" value="PHOSPHATIDYLSERINE DECARBOXYLASE"/>
    <property type="match status" value="1"/>
</dbReference>
<dbReference type="GO" id="GO:0006646">
    <property type="term" value="P:phosphatidylethanolamine biosynthetic process"/>
    <property type="evidence" value="ECO:0007669"/>
    <property type="project" value="TreeGrafter"/>
</dbReference>
<evidence type="ECO:0000256" key="1">
    <source>
        <dbReference type="ARBA" id="ARBA00022793"/>
    </source>
</evidence>
<dbReference type="GO" id="GO:0004609">
    <property type="term" value="F:phosphatidylserine decarboxylase activity"/>
    <property type="evidence" value="ECO:0007669"/>
    <property type="project" value="InterPro"/>
</dbReference>
<protein>
    <recommendedName>
        <fullName evidence="4">Phosphatidylserine decarboxylase</fullName>
    </recommendedName>
</protein>
<keyword evidence="1" id="KW-0210">Decarboxylase</keyword>